<dbReference type="RefSeq" id="WP_046313710.1">
    <property type="nucleotide sequence ID" value="NZ_CBCSCY010000034.1"/>
</dbReference>
<dbReference type="NCBIfam" id="NF033580">
    <property type="entry name" value="transpos_IS5_3"/>
    <property type="match status" value="1"/>
</dbReference>
<gene>
    <name evidence="3" type="ORF">PKOR_22750</name>
</gene>
<feature type="domain" description="Insertion element IS402-like" evidence="2">
    <location>
        <begin position="6"/>
        <end position="74"/>
    </location>
</feature>
<evidence type="ECO:0000259" key="2">
    <source>
        <dbReference type="Pfam" id="PF13340"/>
    </source>
</evidence>
<dbReference type="InterPro" id="IPR025161">
    <property type="entry name" value="IS402-like_dom"/>
</dbReference>
<dbReference type="HOGENOM" id="CLU_055261_0_0_10"/>
<dbReference type="EMBL" id="CP009621">
    <property type="protein sequence ID" value="AKD05351.1"/>
    <property type="molecule type" value="Genomic_DNA"/>
</dbReference>
<protein>
    <submittedName>
        <fullName evidence="3">Uncharacterized protein</fullName>
    </submittedName>
</protein>
<dbReference type="GO" id="GO:0006313">
    <property type="term" value="P:DNA transposition"/>
    <property type="evidence" value="ECO:0007669"/>
    <property type="project" value="InterPro"/>
</dbReference>
<name>A0A0E3UZH5_9BACT</name>
<dbReference type="KEGG" id="pko:PKOR_22750"/>
<dbReference type="InterPro" id="IPR002559">
    <property type="entry name" value="Transposase_11"/>
</dbReference>
<organism evidence="3 4">
    <name type="scientific">Pontibacter korlensis</name>
    <dbReference type="NCBI Taxonomy" id="400092"/>
    <lineage>
        <taxon>Bacteria</taxon>
        <taxon>Pseudomonadati</taxon>
        <taxon>Bacteroidota</taxon>
        <taxon>Cytophagia</taxon>
        <taxon>Cytophagales</taxon>
        <taxon>Hymenobacteraceae</taxon>
        <taxon>Pontibacter</taxon>
    </lineage>
</organism>
<dbReference type="PANTHER" id="PTHR30007">
    <property type="entry name" value="PHP DOMAIN PROTEIN"/>
    <property type="match status" value="1"/>
</dbReference>
<evidence type="ECO:0000313" key="4">
    <source>
        <dbReference type="Proteomes" id="UP000033109"/>
    </source>
</evidence>
<evidence type="ECO:0000313" key="3">
    <source>
        <dbReference type="EMBL" id="AKD05351.1"/>
    </source>
</evidence>
<dbReference type="PANTHER" id="PTHR30007:SF0">
    <property type="entry name" value="TRANSPOSASE"/>
    <property type="match status" value="1"/>
</dbReference>
<dbReference type="AlphaFoldDB" id="A0A0E3UZH5"/>
<proteinExistence type="predicted"/>
<dbReference type="PATRIC" id="fig|400092.3.peg.5006"/>
<evidence type="ECO:0000259" key="1">
    <source>
        <dbReference type="Pfam" id="PF01609"/>
    </source>
</evidence>
<accession>A0A0E3UZH5</accession>
<dbReference type="GO" id="GO:0004803">
    <property type="term" value="F:transposase activity"/>
    <property type="evidence" value="ECO:0007669"/>
    <property type="project" value="InterPro"/>
</dbReference>
<dbReference type="Pfam" id="PF01609">
    <property type="entry name" value="DDE_Tnp_1"/>
    <property type="match status" value="1"/>
</dbReference>
<dbReference type="GO" id="GO:0003677">
    <property type="term" value="F:DNA binding"/>
    <property type="evidence" value="ECO:0007669"/>
    <property type="project" value="InterPro"/>
</dbReference>
<dbReference type="Proteomes" id="UP000033109">
    <property type="component" value="Chromosome"/>
</dbReference>
<keyword evidence="4" id="KW-1185">Reference proteome</keyword>
<reference evidence="3 4" key="1">
    <citation type="journal article" date="2015" name="Sci. Rep.">
        <title>Unraveling adaptation of Pontibacter korlensis to radiation and infertility in desert through complete genome and comparative transcriptomic analysis.</title>
        <authorList>
            <person name="Dai J."/>
            <person name="Dai W."/>
            <person name="Qiu C."/>
            <person name="Yang Z."/>
            <person name="Zhang Y."/>
            <person name="Zhou M."/>
            <person name="Zhang L."/>
            <person name="Fang C."/>
            <person name="Gao Q."/>
            <person name="Yang Q."/>
            <person name="Li X."/>
            <person name="Wang Z."/>
            <person name="Wang Z."/>
            <person name="Jia Z."/>
            <person name="Chen X."/>
        </authorList>
    </citation>
    <scope>NUCLEOTIDE SEQUENCE [LARGE SCALE GENOMIC DNA]</scope>
    <source>
        <strain evidence="3 4">X14-1T</strain>
    </source>
</reference>
<dbReference type="Pfam" id="PF13340">
    <property type="entry name" value="DUF4096"/>
    <property type="match status" value="1"/>
</dbReference>
<feature type="domain" description="Transposase IS4-like" evidence="1">
    <location>
        <begin position="92"/>
        <end position="230"/>
    </location>
</feature>
<sequence>MSIQETDWQWEVVSQSLPTERKRVHSLRVIVDAIFYVLRVGCQWRNLPTDGLLKWELVYYYFRKWQADGTLESLNFSLNIRERERQGKEASPSLMSIDSQSVKVAPFVSEETGVDGNKKINGRKRHVITDTLGLVWGVVVHSANKADGALAQRVVGPLRGYLHRMERILADAAYERVFTQWVSKNLLGVELETSSKPPGSEGFVPVKWRWVTERAFGMFNFFRRLDKDHEKTPQSAESWVLWHNCQIILNRLGEGSVN</sequence>